<protein>
    <submittedName>
        <fullName evidence="1">Uncharacterized protein</fullName>
    </submittedName>
</protein>
<evidence type="ECO:0000313" key="2">
    <source>
        <dbReference type="Proteomes" id="UP001056120"/>
    </source>
</evidence>
<comment type="caution">
    <text evidence="1">The sequence shown here is derived from an EMBL/GenBank/DDBJ whole genome shotgun (WGS) entry which is preliminary data.</text>
</comment>
<evidence type="ECO:0000313" key="1">
    <source>
        <dbReference type="EMBL" id="KAI3814017.1"/>
    </source>
</evidence>
<dbReference type="EMBL" id="CM042023">
    <property type="protein sequence ID" value="KAI3814017.1"/>
    <property type="molecule type" value="Genomic_DNA"/>
</dbReference>
<sequence length="154" mass="17147">MLEDVITEVKKVEGQNNNEGAEMVNDVIKNVCKDISKQHTNEVVTNETSQGEGGEDGEKKEEKGNERKPTQEEKTEKAQRVIQKVEDPVIAKPKQMETPGSSKKSRSKFDFVRAVQGEKAGKTFGSKPFVPASTGYVLPGLQTTASKRKRKRRE</sequence>
<gene>
    <name evidence="1" type="ORF">L1987_18759</name>
</gene>
<reference evidence="2" key="1">
    <citation type="journal article" date="2022" name="Mol. Ecol. Resour.">
        <title>The genomes of chicory, endive, great burdock and yacon provide insights into Asteraceae palaeo-polyploidization history and plant inulin production.</title>
        <authorList>
            <person name="Fan W."/>
            <person name="Wang S."/>
            <person name="Wang H."/>
            <person name="Wang A."/>
            <person name="Jiang F."/>
            <person name="Liu H."/>
            <person name="Zhao H."/>
            <person name="Xu D."/>
            <person name="Zhang Y."/>
        </authorList>
    </citation>
    <scope>NUCLEOTIDE SEQUENCE [LARGE SCALE GENOMIC DNA]</scope>
    <source>
        <strain evidence="2">cv. Yunnan</strain>
    </source>
</reference>
<accession>A0ACB9J428</accession>
<dbReference type="Proteomes" id="UP001056120">
    <property type="component" value="Linkage Group LG06"/>
</dbReference>
<organism evidence="1 2">
    <name type="scientific">Smallanthus sonchifolius</name>
    <dbReference type="NCBI Taxonomy" id="185202"/>
    <lineage>
        <taxon>Eukaryota</taxon>
        <taxon>Viridiplantae</taxon>
        <taxon>Streptophyta</taxon>
        <taxon>Embryophyta</taxon>
        <taxon>Tracheophyta</taxon>
        <taxon>Spermatophyta</taxon>
        <taxon>Magnoliopsida</taxon>
        <taxon>eudicotyledons</taxon>
        <taxon>Gunneridae</taxon>
        <taxon>Pentapetalae</taxon>
        <taxon>asterids</taxon>
        <taxon>campanulids</taxon>
        <taxon>Asterales</taxon>
        <taxon>Asteraceae</taxon>
        <taxon>Asteroideae</taxon>
        <taxon>Heliantheae alliance</taxon>
        <taxon>Millerieae</taxon>
        <taxon>Smallanthus</taxon>
    </lineage>
</organism>
<reference evidence="1 2" key="2">
    <citation type="journal article" date="2022" name="Mol. Ecol. Resour.">
        <title>The genomes of chicory, endive, great burdock and yacon provide insights into Asteraceae paleo-polyploidization history and plant inulin production.</title>
        <authorList>
            <person name="Fan W."/>
            <person name="Wang S."/>
            <person name="Wang H."/>
            <person name="Wang A."/>
            <person name="Jiang F."/>
            <person name="Liu H."/>
            <person name="Zhao H."/>
            <person name="Xu D."/>
            <person name="Zhang Y."/>
        </authorList>
    </citation>
    <scope>NUCLEOTIDE SEQUENCE [LARGE SCALE GENOMIC DNA]</scope>
    <source>
        <strain evidence="2">cv. Yunnan</strain>
        <tissue evidence="1">Leaves</tissue>
    </source>
</reference>
<name>A0ACB9J428_9ASTR</name>
<keyword evidence="2" id="KW-1185">Reference proteome</keyword>
<proteinExistence type="predicted"/>